<reference evidence="8 9" key="1">
    <citation type="submission" date="2024-03" db="EMBL/GenBank/DDBJ databases">
        <title>The Acrasis kona genome and developmental transcriptomes reveal deep origins of eukaryotic multicellular pathways.</title>
        <authorList>
            <person name="Sheikh S."/>
            <person name="Fu C.-J."/>
            <person name="Brown M.W."/>
            <person name="Baldauf S.L."/>
        </authorList>
    </citation>
    <scope>NUCLEOTIDE SEQUENCE [LARGE SCALE GENOMIC DNA]</scope>
    <source>
        <strain evidence="8 9">ATCC MYA-3509</strain>
    </source>
</reference>
<dbReference type="InterPro" id="IPR036305">
    <property type="entry name" value="RGS_sf"/>
</dbReference>
<keyword evidence="4 5" id="KW-0472">Membrane</keyword>
<evidence type="ECO:0000259" key="7">
    <source>
        <dbReference type="PROSITE" id="PS50839"/>
    </source>
</evidence>
<dbReference type="InterPro" id="IPR016137">
    <property type="entry name" value="RGS"/>
</dbReference>
<evidence type="ECO:0000313" key="8">
    <source>
        <dbReference type="EMBL" id="KAL0485059.1"/>
    </source>
</evidence>
<gene>
    <name evidence="8" type="ORF">AKO1_011819</name>
</gene>
<dbReference type="Proteomes" id="UP001431209">
    <property type="component" value="Unassembled WGS sequence"/>
</dbReference>
<comment type="caution">
    <text evidence="8">The sequence shown here is derived from an EMBL/GenBank/DDBJ whole genome shotgun (WGS) entry which is preliminary data.</text>
</comment>
<protein>
    <submittedName>
        <fullName evidence="8">Adenylate cyclase</fullName>
    </submittedName>
</protein>
<keyword evidence="2 5" id="KW-0812">Transmembrane</keyword>
<dbReference type="InterPro" id="IPR044926">
    <property type="entry name" value="RGS_subdomain_2"/>
</dbReference>
<dbReference type="Pfam" id="PF03924">
    <property type="entry name" value="CHASE"/>
    <property type="match status" value="1"/>
</dbReference>
<dbReference type="Gene3D" id="3.30.450.350">
    <property type="entry name" value="CHASE domain"/>
    <property type="match status" value="1"/>
</dbReference>
<dbReference type="PROSITE" id="PS50839">
    <property type="entry name" value="CHASE"/>
    <property type="match status" value="1"/>
</dbReference>
<name>A0AAW2Z6V4_9EUKA</name>
<keyword evidence="3 5" id="KW-1133">Transmembrane helix</keyword>
<feature type="domain" description="CHASE" evidence="7">
    <location>
        <begin position="218"/>
        <end position="365"/>
    </location>
</feature>
<sequence length="801" mass="89822">MALTQEEVKYLHGDGATDIAIESLSNPNETDDLSTTEISAAEILYKPSKTDAIPIIVLVFFSVICLVTGLVAFFLLRENEMGVAKNDFQASVVDKGSDSLRTAIKSTGTSVSDLTALFAVTNGTVRQRSQFVPFCSASSEVKGANGTGTPPYISRVYYLENVVPENAASFPAVLLARDPTFYGTFSNLTIFSRDRNNLNYPYDGTGKSYSFITTLCAPELTQSRSLIGFEQYADPVRTDTLNKAITSGTVSATEQLSAAGNIPALQGSVLYSPVFVRNTNIILGMVSIVFQNSVLVQNTIEGSVLQNSIVSIYDNGKFMYSTEQFTGDAMAVLKNYSDAQQRQDMNLNFHRNATVSFSDRTWTLVFVPKEIYLQSYRNSFTKFIPIIVCVCVWLLAVAFSVFLFFFLRLRRSLLAREISQRKIVMLSKYLPKEFLRLVNRKNKNVRVTYMTVQMGHIEKLLAKTEEANNLMNEFYEYTKGAAKQNDGFVHRCEKNGFILLFTNEQKAYNAAVMIHRFPRGADVPIHTALHSGKVFVCMVGDNESQLPAIISDDTDALKSVADDGRKYSRKIVVSKPVLEAIKKSCEKFAVNLGYLTVNNSNQRVHAYEILDEQDEIRLKTKDTYSSAMENYSKKDYLAALTQLQTVLELDPSDASARELRDSLHFKLKVCKTTSTLWNVTDSLNESLVLGPLFEAFIANERSTENLSMWKDIVEYKRIVDPQERKSVAQKIFDKYCQKSDFINLSQSAIDAVGKRLESNTAVEPDLFNFIISDLEILMSDTHNRFKNTRLFVNGLCQIISL</sequence>
<dbReference type="PROSITE" id="PS50132">
    <property type="entry name" value="RGS"/>
    <property type="match status" value="1"/>
</dbReference>
<evidence type="ECO:0000256" key="5">
    <source>
        <dbReference type="SAM" id="Phobius"/>
    </source>
</evidence>
<dbReference type="InterPro" id="IPR029787">
    <property type="entry name" value="Nucleotide_cyclase"/>
</dbReference>
<keyword evidence="9" id="KW-1185">Reference proteome</keyword>
<comment type="subcellular location">
    <subcellularLocation>
        <location evidence="1">Membrane</location>
    </subcellularLocation>
</comment>
<evidence type="ECO:0000256" key="1">
    <source>
        <dbReference type="ARBA" id="ARBA00004370"/>
    </source>
</evidence>
<dbReference type="Gene3D" id="3.30.70.1230">
    <property type="entry name" value="Nucleotide cyclase"/>
    <property type="match status" value="1"/>
</dbReference>
<evidence type="ECO:0000259" key="6">
    <source>
        <dbReference type="PROSITE" id="PS50132"/>
    </source>
</evidence>
<dbReference type="Pfam" id="PF00615">
    <property type="entry name" value="RGS"/>
    <property type="match status" value="1"/>
</dbReference>
<dbReference type="SMART" id="SM00315">
    <property type="entry name" value="RGS"/>
    <property type="match status" value="1"/>
</dbReference>
<feature type="domain" description="RGS" evidence="6">
    <location>
        <begin position="692"/>
        <end position="735"/>
    </location>
</feature>
<dbReference type="GO" id="GO:0007165">
    <property type="term" value="P:signal transduction"/>
    <property type="evidence" value="ECO:0007669"/>
    <property type="project" value="UniProtKB-ARBA"/>
</dbReference>
<accession>A0AAW2Z6V4</accession>
<dbReference type="AlphaFoldDB" id="A0AAW2Z6V4"/>
<dbReference type="InterPro" id="IPR042240">
    <property type="entry name" value="CHASE_sf"/>
</dbReference>
<dbReference type="EMBL" id="JAOPGA020001102">
    <property type="protein sequence ID" value="KAL0485059.1"/>
    <property type="molecule type" value="Genomic_DNA"/>
</dbReference>
<evidence type="ECO:0000313" key="9">
    <source>
        <dbReference type="Proteomes" id="UP001431209"/>
    </source>
</evidence>
<dbReference type="GO" id="GO:0016020">
    <property type="term" value="C:membrane"/>
    <property type="evidence" value="ECO:0007669"/>
    <property type="project" value="UniProtKB-SubCell"/>
</dbReference>
<dbReference type="SUPFAM" id="SSF48097">
    <property type="entry name" value="Regulator of G-protein signaling, RGS"/>
    <property type="match status" value="1"/>
</dbReference>
<evidence type="ECO:0000256" key="2">
    <source>
        <dbReference type="ARBA" id="ARBA00022692"/>
    </source>
</evidence>
<evidence type="ECO:0000256" key="4">
    <source>
        <dbReference type="ARBA" id="ARBA00023136"/>
    </source>
</evidence>
<dbReference type="PANTHER" id="PTHR10845:SF192">
    <property type="entry name" value="DOUBLE HIT, ISOFORM B"/>
    <property type="match status" value="1"/>
</dbReference>
<feature type="transmembrane region" description="Helical" evidence="5">
    <location>
        <begin position="383"/>
        <end position="407"/>
    </location>
</feature>
<proteinExistence type="predicted"/>
<evidence type="ECO:0000256" key="3">
    <source>
        <dbReference type="ARBA" id="ARBA00022989"/>
    </source>
</evidence>
<dbReference type="SUPFAM" id="SSF55073">
    <property type="entry name" value="Nucleotide cyclase"/>
    <property type="match status" value="1"/>
</dbReference>
<dbReference type="InterPro" id="IPR006189">
    <property type="entry name" value="CHASE_dom"/>
</dbReference>
<organism evidence="8 9">
    <name type="scientific">Acrasis kona</name>
    <dbReference type="NCBI Taxonomy" id="1008807"/>
    <lineage>
        <taxon>Eukaryota</taxon>
        <taxon>Discoba</taxon>
        <taxon>Heterolobosea</taxon>
        <taxon>Tetramitia</taxon>
        <taxon>Eutetramitia</taxon>
        <taxon>Acrasidae</taxon>
        <taxon>Acrasis</taxon>
    </lineage>
</organism>
<dbReference type="PANTHER" id="PTHR10845">
    <property type="entry name" value="REGULATOR OF G PROTEIN SIGNALING"/>
    <property type="match status" value="1"/>
</dbReference>
<dbReference type="Gene3D" id="1.10.167.10">
    <property type="entry name" value="Regulator of G-protein Signalling 4, domain 2"/>
    <property type="match status" value="1"/>
</dbReference>
<feature type="transmembrane region" description="Helical" evidence="5">
    <location>
        <begin position="52"/>
        <end position="76"/>
    </location>
</feature>
<dbReference type="GO" id="GO:0003824">
    <property type="term" value="F:catalytic activity"/>
    <property type="evidence" value="ECO:0007669"/>
    <property type="project" value="UniProtKB-ARBA"/>
</dbReference>